<accession>A0A239JGQ1</accession>
<organism evidence="3 4">
    <name type="scientific">Anaerovirgula multivorans</name>
    <dbReference type="NCBI Taxonomy" id="312168"/>
    <lineage>
        <taxon>Bacteria</taxon>
        <taxon>Bacillati</taxon>
        <taxon>Bacillota</taxon>
        <taxon>Clostridia</taxon>
        <taxon>Peptostreptococcales</taxon>
        <taxon>Natronincolaceae</taxon>
        <taxon>Anaerovirgula</taxon>
    </lineage>
</organism>
<dbReference type="InterPro" id="IPR036390">
    <property type="entry name" value="WH_DNA-bd_sf"/>
</dbReference>
<dbReference type="InterPro" id="IPR051534">
    <property type="entry name" value="CBASS_pafABC_assoc_protein"/>
</dbReference>
<dbReference type="PANTHER" id="PTHR34580">
    <property type="match status" value="1"/>
</dbReference>
<reference evidence="3 4" key="1">
    <citation type="submission" date="2017-06" db="EMBL/GenBank/DDBJ databases">
        <authorList>
            <person name="Kim H.J."/>
            <person name="Triplett B.A."/>
        </authorList>
    </citation>
    <scope>NUCLEOTIDE SEQUENCE [LARGE SCALE GENOMIC DNA]</scope>
    <source>
        <strain evidence="3 4">SCA</strain>
    </source>
</reference>
<dbReference type="InterPro" id="IPR026881">
    <property type="entry name" value="WYL_dom"/>
</dbReference>
<dbReference type="OrthoDB" id="9767131at2"/>
<sequence>MAKNDNMLAILWMLNSGTKITAKQIAEKLEINIRTVYRYIDSLCASGVPIISGSGQNGGYSLLNNFIQAPLCFDIEEQKALLHAAVFAKEAGYPFSEALNRATEKLKLYSNQEQENILNRHLIGFEVINRDIAPAVKVVLEELEQSVANEYSVEIEYRSKNEEQSRQRVINPYGIIYWNNKWYTIGFCHLRDEIRSFRVERIVQIKQTKMMFERPEAFSAKAFFLQNLLPDLTSKNGMISLIIKGRAEALDDLCIHWFLGHHLKERTSNQAVFLVDEKAIHAYVPYFLLSYGKAIQVIELLRMEN</sequence>
<gene>
    <name evidence="3" type="ORF">SAMN05446037_103546</name>
</gene>
<proteinExistence type="predicted"/>
<dbReference type="Pfam" id="PF08279">
    <property type="entry name" value="HTH_11"/>
    <property type="match status" value="1"/>
</dbReference>
<dbReference type="PANTHER" id="PTHR34580:SF3">
    <property type="entry name" value="PROTEIN PAFB"/>
    <property type="match status" value="1"/>
</dbReference>
<feature type="domain" description="Helix-turn-helix type 11" evidence="1">
    <location>
        <begin position="8"/>
        <end position="60"/>
    </location>
</feature>
<dbReference type="InterPro" id="IPR036388">
    <property type="entry name" value="WH-like_DNA-bd_sf"/>
</dbReference>
<evidence type="ECO:0000313" key="4">
    <source>
        <dbReference type="Proteomes" id="UP000198304"/>
    </source>
</evidence>
<dbReference type="GO" id="GO:0003677">
    <property type="term" value="F:DNA binding"/>
    <property type="evidence" value="ECO:0007669"/>
    <property type="project" value="UniProtKB-KW"/>
</dbReference>
<keyword evidence="3" id="KW-0238">DNA-binding</keyword>
<dbReference type="Pfam" id="PF13280">
    <property type="entry name" value="WYL"/>
    <property type="match status" value="1"/>
</dbReference>
<evidence type="ECO:0000259" key="2">
    <source>
        <dbReference type="Pfam" id="PF13280"/>
    </source>
</evidence>
<evidence type="ECO:0000259" key="1">
    <source>
        <dbReference type="Pfam" id="PF08279"/>
    </source>
</evidence>
<evidence type="ECO:0000313" key="3">
    <source>
        <dbReference type="EMBL" id="SNT04997.1"/>
    </source>
</evidence>
<name>A0A239JGQ1_9FIRM</name>
<dbReference type="Proteomes" id="UP000198304">
    <property type="component" value="Unassembled WGS sequence"/>
</dbReference>
<keyword evidence="4" id="KW-1185">Reference proteome</keyword>
<dbReference type="Gene3D" id="1.10.10.10">
    <property type="entry name" value="Winged helix-like DNA-binding domain superfamily/Winged helix DNA-binding domain"/>
    <property type="match status" value="1"/>
</dbReference>
<feature type="domain" description="WYL" evidence="2">
    <location>
        <begin position="139"/>
        <end position="206"/>
    </location>
</feature>
<dbReference type="InterPro" id="IPR013196">
    <property type="entry name" value="HTH_11"/>
</dbReference>
<dbReference type="RefSeq" id="WP_089284988.1">
    <property type="nucleotide sequence ID" value="NZ_FZOJ01000035.1"/>
</dbReference>
<protein>
    <submittedName>
        <fullName evidence="3">Predicted DNA-binding transcriptional regulator YafY, contains an HTH and WYL domains</fullName>
    </submittedName>
</protein>
<dbReference type="SUPFAM" id="SSF46785">
    <property type="entry name" value="Winged helix' DNA-binding domain"/>
    <property type="match status" value="1"/>
</dbReference>
<dbReference type="EMBL" id="FZOJ01000035">
    <property type="protein sequence ID" value="SNT04997.1"/>
    <property type="molecule type" value="Genomic_DNA"/>
</dbReference>
<dbReference type="PROSITE" id="PS52050">
    <property type="entry name" value="WYL"/>
    <property type="match status" value="1"/>
</dbReference>
<dbReference type="AlphaFoldDB" id="A0A239JGQ1"/>